<proteinExistence type="predicted"/>
<evidence type="ECO:0000313" key="3">
    <source>
        <dbReference type="EMBL" id="APZ96947.1"/>
    </source>
</evidence>
<organism evidence="3 4">
    <name type="scientific">Fuerstiella marisgermanici</name>
    <dbReference type="NCBI Taxonomy" id="1891926"/>
    <lineage>
        <taxon>Bacteria</taxon>
        <taxon>Pseudomonadati</taxon>
        <taxon>Planctomycetota</taxon>
        <taxon>Planctomycetia</taxon>
        <taxon>Planctomycetales</taxon>
        <taxon>Planctomycetaceae</taxon>
        <taxon>Fuerstiella</taxon>
    </lineage>
</organism>
<feature type="transmembrane region" description="Helical" evidence="2">
    <location>
        <begin position="14"/>
        <end position="34"/>
    </location>
</feature>
<dbReference type="OrthoDB" id="292635at2"/>
<feature type="region of interest" description="Disordered" evidence="1">
    <location>
        <begin position="223"/>
        <end position="565"/>
    </location>
</feature>
<evidence type="ECO:0000256" key="1">
    <source>
        <dbReference type="SAM" id="MobiDB-lite"/>
    </source>
</evidence>
<feature type="compositionally biased region" description="Polar residues" evidence="1">
    <location>
        <begin position="262"/>
        <end position="272"/>
    </location>
</feature>
<keyword evidence="2" id="KW-1133">Transmembrane helix</keyword>
<feature type="compositionally biased region" description="Basic and acidic residues" evidence="1">
    <location>
        <begin position="545"/>
        <end position="560"/>
    </location>
</feature>
<accession>A0A1P8WSA4</accession>
<gene>
    <name evidence="3" type="ORF">Fuma_06623</name>
</gene>
<evidence type="ECO:0000256" key="2">
    <source>
        <dbReference type="SAM" id="Phobius"/>
    </source>
</evidence>
<feature type="compositionally biased region" description="Low complexity" evidence="1">
    <location>
        <begin position="429"/>
        <end position="442"/>
    </location>
</feature>
<keyword evidence="4" id="KW-1185">Reference proteome</keyword>
<protein>
    <submittedName>
        <fullName evidence="3">Uncharacterized protein</fullName>
    </submittedName>
</protein>
<keyword evidence="2" id="KW-0812">Transmembrane</keyword>
<feature type="compositionally biased region" description="Basic and acidic residues" evidence="1">
    <location>
        <begin position="297"/>
        <end position="312"/>
    </location>
</feature>
<feature type="compositionally biased region" description="Basic and acidic residues" evidence="1">
    <location>
        <begin position="229"/>
        <end position="239"/>
    </location>
</feature>
<dbReference type="AlphaFoldDB" id="A0A1P8WSA4"/>
<dbReference type="KEGG" id="fmr:Fuma_06623"/>
<evidence type="ECO:0000313" key="4">
    <source>
        <dbReference type="Proteomes" id="UP000187735"/>
    </source>
</evidence>
<dbReference type="Proteomes" id="UP000187735">
    <property type="component" value="Chromosome"/>
</dbReference>
<feature type="compositionally biased region" description="Basic and acidic residues" evidence="1">
    <location>
        <begin position="384"/>
        <end position="393"/>
    </location>
</feature>
<feature type="compositionally biased region" description="Polar residues" evidence="1">
    <location>
        <begin position="326"/>
        <end position="335"/>
    </location>
</feature>
<feature type="compositionally biased region" description="Polar residues" evidence="1">
    <location>
        <begin position="458"/>
        <end position="475"/>
    </location>
</feature>
<sequence length="646" mass="70949">MTESFTRTSRSRRVVALMAWGGLIFTAWCFTSARWHGTLRTVPEEWVTFILAAFSAFVAVFAWMLFNPAKRSAVESPSLSLAAAATLFPPPIIGFCLMPASSPLAGWLALAIFLLCVIAILSHVPDDFFAVPRSRSTYLMPLPAFDRVEGDVMDPDAAWFRFTDLSAVVADTERPSLAPRAYLQRDTVRPQPSVKAEVAPLSDVHDILGADFDVGLLDDPLWDQDEDFASPKKRPESDTSKPQQRAGLAPRQSPLNPGPSARSAQQGTGSSGESDRRPSRYQPGSRTAETPTAESTPRQESRTPAKTERVSEHTVQSPAAPLLQERPQQYSTHNPQPRADRNRHVSESNRATTNRSAADPLISADQQTTQRAERRAAQTPPTSEQHKESHVGSHESQSAKVVPPVVPVPFNLPDISRTEATDSDRRAGSQPASTTQSPSQAPDAGTASWRRPRREQPETQTDVADSPITAYQHQTVAEERPAVAKRTVSEASDFLTEQRDDFSEDMTAAEARPQSLMGMPIARETSKPQAPVEQRLAESQTKADAGSERRAQPKIERTTEEDGSEFVEGVMTVRFDKGQKRANLHVPFSPPLPGTPEVECEWAGDEPLRLKVPVRQPYGIRIEARRSNADEALETEISFAAACSPE</sequence>
<feature type="transmembrane region" description="Helical" evidence="2">
    <location>
        <begin position="106"/>
        <end position="125"/>
    </location>
</feature>
<keyword evidence="2" id="KW-0472">Membrane</keyword>
<dbReference type="RefSeq" id="WP_145944511.1">
    <property type="nucleotide sequence ID" value="NZ_CP017641.1"/>
</dbReference>
<reference evidence="3 4" key="1">
    <citation type="journal article" date="2016" name="Front. Microbiol.">
        <title>Fuerstia marisgermanicae gen. nov., sp. nov., an Unusual Member of the Phylum Planctomycetes from the German Wadden Sea.</title>
        <authorList>
            <person name="Kohn T."/>
            <person name="Heuer A."/>
            <person name="Jogler M."/>
            <person name="Vollmers J."/>
            <person name="Boedeker C."/>
            <person name="Bunk B."/>
            <person name="Rast P."/>
            <person name="Borchert D."/>
            <person name="Glockner I."/>
            <person name="Freese H.M."/>
            <person name="Klenk H.P."/>
            <person name="Overmann J."/>
            <person name="Kaster A.K."/>
            <person name="Rohde M."/>
            <person name="Wiegand S."/>
            <person name="Jogler C."/>
        </authorList>
    </citation>
    <scope>NUCLEOTIDE SEQUENCE [LARGE SCALE GENOMIC DNA]</scope>
    <source>
        <strain evidence="3 4">NH11</strain>
    </source>
</reference>
<feature type="compositionally biased region" description="Polar residues" evidence="1">
    <location>
        <begin position="282"/>
        <end position="296"/>
    </location>
</feature>
<feature type="compositionally biased region" description="Basic and acidic residues" evidence="1">
    <location>
        <begin position="338"/>
        <end position="347"/>
    </location>
</feature>
<name>A0A1P8WSA4_9PLAN</name>
<feature type="transmembrane region" description="Helical" evidence="2">
    <location>
        <begin position="46"/>
        <end position="66"/>
    </location>
</feature>
<dbReference type="EMBL" id="CP017641">
    <property type="protein sequence ID" value="APZ96947.1"/>
    <property type="molecule type" value="Genomic_DNA"/>
</dbReference>
<feature type="compositionally biased region" description="Basic and acidic residues" evidence="1">
    <location>
        <begin position="416"/>
        <end position="427"/>
    </location>
</feature>